<proteinExistence type="predicted"/>
<evidence type="ECO:0000313" key="4">
    <source>
        <dbReference type="Proteomes" id="UP001208540"/>
    </source>
</evidence>
<sequence>MDSDRFMTSSKQNTKQLLQKKIQYLESLISNLKREEELLSYRDADSAVKLEFKNESLVKKLEEVDRELWERQEMEVYTEEEIAISETVFERLDEARNLQQKVQELLVFEMNESKKEFWEFSIKRRLKTHLMQSSGLSWTKNYC</sequence>
<keyword evidence="5" id="KW-1185">Reference proteome</keyword>
<name>A0AAW5VDS3_9LEPT</name>
<comment type="caution">
    <text evidence="3">The sequence shown here is derived from an EMBL/GenBank/DDBJ whole genome shotgun (WGS) entry which is preliminary data.</text>
</comment>
<evidence type="ECO:0000313" key="3">
    <source>
        <dbReference type="EMBL" id="MCW7529761.1"/>
    </source>
</evidence>
<organism evidence="3 4">
    <name type="scientific">Leptospira soteropolitanensis</name>
    <dbReference type="NCBI Taxonomy" id="2950025"/>
    <lineage>
        <taxon>Bacteria</taxon>
        <taxon>Pseudomonadati</taxon>
        <taxon>Spirochaetota</taxon>
        <taxon>Spirochaetia</taxon>
        <taxon>Leptospirales</taxon>
        <taxon>Leptospiraceae</taxon>
        <taxon>Leptospira</taxon>
    </lineage>
</organism>
<reference evidence="3 5" key="1">
    <citation type="submission" date="2022-06" db="EMBL/GenBank/DDBJ databases">
        <title>Leptospira isolates from biofilms formed at urban environments.</title>
        <authorList>
            <person name="Ribeiro P.S."/>
            <person name="Sousa T."/>
            <person name="Carvalho N."/>
            <person name="Aburjaile F."/>
            <person name="Neves F."/>
            <person name="Oliveira D."/>
            <person name="Blanco L."/>
            <person name="Lima J."/>
            <person name="Costa F."/>
            <person name="Brenig B."/>
            <person name="Soares S."/>
            <person name="Ramos R."/>
            <person name="Goes-Neto A."/>
            <person name="Matiuzzi M."/>
            <person name="Azevedo V."/>
            <person name="Ristow P."/>
        </authorList>
    </citation>
    <scope>NUCLEOTIDE SEQUENCE</scope>
    <source>
        <strain evidence="2 5">VSF19</strain>
        <strain evidence="3">VSF20</strain>
    </source>
</reference>
<keyword evidence="3" id="KW-0966">Cell projection</keyword>
<evidence type="ECO:0000313" key="5">
    <source>
        <dbReference type="Proteomes" id="UP001208912"/>
    </source>
</evidence>
<evidence type="ECO:0000256" key="1">
    <source>
        <dbReference type="SAM" id="Coils"/>
    </source>
</evidence>
<keyword evidence="3" id="KW-0282">Flagellum</keyword>
<dbReference type="AlphaFoldDB" id="A0AAW5VDS3"/>
<evidence type="ECO:0000313" key="2">
    <source>
        <dbReference type="EMBL" id="MCW7526127.1"/>
    </source>
</evidence>
<keyword evidence="3" id="KW-0969">Cilium</keyword>
<keyword evidence="1" id="KW-0175">Coiled coil</keyword>
<dbReference type="Proteomes" id="UP001208912">
    <property type="component" value="Unassembled WGS sequence"/>
</dbReference>
<dbReference type="EMBL" id="JAMQPM010000002">
    <property type="protein sequence ID" value="MCW7526127.1"/>
    <property type="molecule type" value="Genomic_DNA"/>
</dbReference>
<feature type="coiled-coil region" evidence="1">
    <location>
        <begin position="15"/>
        <end position="67"/>
    </location>
</feature>
<dbReference type="EMBL" id="JAMQPL010000002">
    <property type="protein sequence ID" value="MCW7529761.1"/>
    <property type="molecule type" value="Genomic_DNA"/>
</dbReference>
<gene>
    <name evidence="2" type="ORF">ND861_07220</name>
    <name evidence="3" type="ORF">ND862_06015</name>
</gene>
<protein>
    <submittedName>
        <fullName evidence="3">Flagellar protein FlgN</fullName>
    </submittedName>
</protein>
<dbReference type="Proteomes" id="UP001208540">
    <property type="component" value="Unassembled WGS sequence"/>
</dbReference>
<accession>A0AAW5VDS3</accession>